<dbReference type="PANTHER" id="PTHR24320:SF148">
    <property type="entry name" value="NAD(P)-BINDING ROSSMANN-FOLD SUPERFAMILY PROTEIN"/>
    <property type="match status" value="1"/>
</dbReference>
<dbReference type="RefSeq" id="WP_309796030.1">
    <property type="nucleotide sequence ID" value="NZ_BAAAHY010000006.1"/>
</dbReference>
<comment type="similarity">
    <text evidence="1">Belongs to the short-chain dehydrogenases/reductases (SDR) family.</text>
</comment>
<proteinExistence type="inferred from homology"/>
<organism evidence="3 4">
    <name type="scientific">Arthrobacter russicus</name>
    <dbReference type="NCBI Taxonomy" id="172040"/>
    <lineage>
        <taxon>Bacteria</taxon>
        <taxon>Bacillati</taxon>
        <taxon>Actinomycetota</taxon>
        <taxon>Actinomycetes</taxon>
        <taxon>Micrococcales</taxon>
        <taxon>Micrococcaceae</taxon>
        <taxon>Arthrobacter</taxon>
    </lineage>
</organism>
<accession>A0ABU1J894</accession>
<evidence type="ECO:0000313" key="4">
    <source>
        <dbReference type="Proteomes" id="UP001185069"/>
    </source>
</evidence>
<keyword evidence="4" id="KW-1185">Reference proteome</keyword>
<dbReference type="EMBL" id="JAVDQF010000001">
    <property type="protein sequence ID" value="MDR6268379.1"/>
    <property type="molecule type" value="Genomic_DNA"/>
</dbReference>
<reference evidence="3 4" key="1">
    <citation type="submission" date="2023-07" db="EMBL/GenBank/DDBJ databases">
        <title>Sequencing the genomes of 1000 actinobacteria strains.</title>
        <authorList>
            <person name="Klenk H.-P."/>
        </authorList>
    </citation>
    <scope>NUCLEOTIDE SEQUENCE [LARGE SCALE GENOMIC DNA]</scope>
    <source>
        <strain evidence="3 4">DSM 14555</strain>
    </source>
</reference>
<keyword evidence="2" id="KW-0560">Oxidoreductase</keyword>
<evidence type="ECO:0000256" key="1">
    <source>
        <dbReference type="ARBA" id="ARBA00006484"/>
    </source>
</evidence>
<gene>
    <name evidence="3" type="ORF">JOE69_000617</name>
</gene>
<dbReference type="Proteomes" id="UP001185069">
    <property type="component" value="Unassembled WGS sequence"/>
</dbReference>
<evidence type="ECO:0000256" key="2">
    <source>
        <dbReference type="ARBA" id="ARBA00023002"/>
    </source>
</evidence>
<sequence>MAEHGAVVVTGGSNGIGYFISEQLAQAGRPVIIAARNAERAQLAMNAIRERVPGAELGFQELDLGSLASVRRAADALAGNGPLAAVVANAGVVHDHGPASTSDGFELFFGTNHLAHFGLLARLFPALRATPGARMVHLGSLSHLWAKPVTGLPGERSWFSNYQNSKLAVMQFGFELDRRLRAHGIEARSVVAHPGNAPSAFTPERPGLHLREPIHPLLKAVVGNFSQGKDAGAWPAVHAAIGEDVQGGALWGPGRLFQLLGRPAPAKASAQAYDGGQATRLWQLSAELTGVDFDF</sequence>
<evidence type="ECO:0000313" key="3">
    <source>
        <dbReference type="EMBL" id="MDR6268379.1"/>
    </source>
</evidence>
<dbReference type="InterPro" id="IPR036291">
    <property type="entry name" value="NAD(P)-bd_dom_sf"/>
</dbReference>
<comment type="caution">
    <text evidence="3">The sequence shown here is derived from an EMBL/GenBank/DDBJ whole genome shotgun (WGS) entry which is preliminary data.</text>
</comment>
<dbReference type="Gene3D" id="3.40.50.720">
    <property type="entry name" value="NAD(P)-binding Rossmann-like Domain"/>
    <property type="match status" value="1"/>
</dbReference>
<dbReference type="SUPFAM" id="SSF51735">
    <property type="entry name" value="NAD(P)-binding Rossmann-fold domains"/>
    <property type="match status" value="1"/>
</dbReference>
<dbReference type="PRINTS" id="PR00081">
    <property type="entry name" value="GDHRDH"/>
</dbReference>
<name>A0ABU1J894_9MICC</name>
<dbReference type="Pfam" id="PF00106">
    <property type="entry name" value="adh_short"/>
    <property type="match status" value="1"/>
</dbReference>
<dbReference type="InterPro" id="IPR002347">
    <property type="entry name" value="SDR_fam"/>
</dbReference>
<dbReference type="PANTHER" id="PTHR24320">
    <property type="entry name" value="RETINOL DEHYDROGENASE"/>
    <property type="match status" value="1"/>
</dbReference>
<protein>
    <submittedName>
        <fullName evidence="3">NAD(P)-dependent dehydrogenase (Short-subunit alcohol dehydrogenase family)</fullName>
    </submittedName>
</protein>